<dbReference type="InterPro" id="IPR035658">
    <property type="entry name" value="TrbF"/>
</dbReference>
<evidence type="ECO:0000313" key="7">
    <source>
        <dbReference type="EMBL" id="VBB08568.1"/>
    </source>
</evidence>
<evidence type="ECO:0000256" key="3">
    <source>
        <dbReference type="ARBA" id="ARBA00022989"/>
    </source>
</evidence>
<reference evidence="7 8" key="1">
    <citation type="submission" date="2018-06" db="EMBL/GenBank/DDBJ databases">
        <authorList>
            <person name="Strepis N."/>
        </authorList>
    </citation>
    <scope>NUCLEOTIDE SEQUENCE [LARGE SCALE GENOMIC DNA]</scope>
    <source>
        <strain evidence="7">LUCI</strain>
    </source>
</reference>
<feature type="region of interest" description="Disordered" evidence="5">
    <location>
        <begin position="1"/>
        <end position="25"/>
    </location>
</feature>
<dbReference type="RefSeq" id="WP_122629446.1">
    <property type="nucleotide sequence ID" value="NZ_UPPP01000094.1"/>
</dbReference>
<keyword evidence="3" id="KW-1133">Transmembrane helix</keyword>
<organism evidence="7 8">
    <name type="scientific">Lucifera butyrica</name>
    <dbReference type="NCBI Taxonomy" id="1351585"/>
    <lineage>
        <taxon>Bacteria</taxon>
        <taxon>Bacillati</taxon>
        <taxon>Bacillota</taxon>
        <taxon>Negativicutes</taxon>
        <taxon>Veillonellales</taxon>
        <taxon>Veillonellaceae</taxon>
        <taxon>Lucifera</taxon>
    </lineage>
</organism>
<evidence type="ECO:0000313" key="8">
    <source>
        <dbReference type="Proteomes" id="UP000277811"/>
    </source>
</evidence>
<dbReference type="InterPro" id="IPR032710">
    <property type="entry name" value="NTF2-like_dom_sf"/>
</dbReference>
<sequence length="238" mass="26958">MKIGEFFSGPKQYANSSTPKTPFDQAKEEWDRREGHIVVQNYNLRRLLLLSWLVLLVISAGLVVQSLKSSVVPYVVEVDSTTGVVKNAGLAEAKEYTPQAAEMKYFLSQFIRNIRSIPLDPVVYKKNMEAAYGFLTKQAANKMNVQLQNENPLERFGKETVQVRIGSMLEMTDGSSSYQIRWTEDHYDIASGKKTSIPMSGIFTIRLQPPKQQQDLEINPLGIFIADFNWTQESVKGE</sequence>
<keyword evidence="2" id="KW-0812">Transmembrane</keyword>
<dbReference type="Gene3D" id="3.10.450.230">
    <property type="entry name" value="VirB8 protein"/>
    <property type="match status" value="1"/>
</dbReference>
<gene>
    <name evidence="7" type="ORF">LUCI_3846</name>
</gene>
<evidence type="ECO:0000256" key="1">
    <source>
        <dbReference type="ARBA" id="ARBA00004167"/>
    </source>
</evidence>
<dbReference type="OrthoDB" id="9778195at2"/>
<dbReference type="GO" id="GO:0016020">
    <property type="term" value="C:membrane"/>
    <property type="evidence" value="ECO:0007669"/>
    <property type="project" value="UniProtKB-SubCell"/>
</dbReference>
<dbReference type="SUPFAM" id="SSF54427">
    <property type="entry name" value="NTF2-like"/>
    <property type="match status" value="1"/>
</dbReference>
<comment type="subcellular location">
    <subcellularLocation>
        <location evidence="1">Membrane</location>
        <topology evidence="1">Single-pass membrane protein</topology>
    </subcellularLocation>
</comment>
<dbReference type="EMBL" id="UPPP01000094">
    <property type="protein sequence ID" value="VBB08568.1"/>
    <property type="molecule type" value="Genomic_DNA"/>
</dbReference>
<dbReference type="CDD" id="cd16425">
    <property type="entry name" value="TrbF"/>
    <property type="match status" value="1"/>
</dbReference>
<dbReference type="NCBIfam" id="NF010446">
    <property type="entry name" value="PRK13872.1"/>
    <property type="match status" value="1"/>
</dbReference>
<evidence type="ECO:0000256" key="5">
    <source>
        <dbReference type="SAM" id="MobiDB-lite"/>
    </source>
</evidence>
<keyword evidence="8" id="KW-1185">Reference proteome</keyword>
<dbReference type="Proteomes" id="UP000277811">
    <property type="component" value="Unassembled WGS sequence"/>
</dbReference>
<accession>A0A498RHF5</accession>
<evidence type="ECO:0000256" key="2">
    <source>
        <dbReference type="ARBA" id="ARBA00022692"/>
    </source>
</evidence>
<name>A0A498RHF5_9FIRM</name>
<dbReference type="InterPro" id="IPR007430">
    <property type="entry name" value="VirB8"/>
</dbReference>
<evidence type="ECO:0000259" key="6">
    <source>
        <dbReference type="Pfam" id="PF04335"/>
    </source>
</evidence>
<dbReference type="AlphaFoldDB" id="A0A498RHF5"/>
<proteinExistence type="predicted"/>
<feature type="domain" description="Bacterial virulence protein VirB8" evidence="6">
    <location>
        <begin position="26"/>
        <end position="233"/>
    </location>
</feature>
<protein>
    <submittedName>
        <fullName evidence="7">Bacterial virulence protein virb8</fullName>
    </submittedName>
</protein>
<keyword evidence="4" id="KW-0472">Membrane</keyword>
<evidence type="ECO:0000256" key="4">
    <source>
        <dbReference type="ARBA" id="ARBA00023136"/>
    </source>
</evidence>
<dbReference type="Pfam" id="PF04335">
    <property type="entry name" value="VirB8"/>
    <property type="match status" value="1"/>
</dbReference>